<dbReference type="PANTHER" id="PTHR33018:SF31">
    <property type="entry name" value="TRANSPOSASE, PTTA_EN_SPM, PLANT"/>
    <property type="match status" value="1"/>
</dbReference>
<dbReference type="Proteomes" id="UP000321947">
    <property type="component" value="Unassembled WGS sequence"/>
</dbReference>
<dbReference type="PANTHER" id="PTHR33018">
    <property type="entry name" value="OS10G0338966 PROTEIN-RELATED"/>
    <property type="match status" value="1"/>
</dbReference>
<proteinExistence type="predicted"/>
<dbReference type="Pfam" id="PF03004">
    <property type="entry name" value="Transposase_24"/>
    <property type="match status" value="1"/>
</dbReference>
<evidence type="ECO:0000313" key="3">
    <source>
        <dbReference type="Proteomes" id="UP000321947"/>
    </source>
</evidence>
<keyword evidence="1" id="KW-0175">Coiled coil</keyword>
<evidence type="ECO:0000256" key="1">
    <source>
        <dbReference type="SAM" id="Coils"/>
    </source>
</evidence>
<name>A0A5D3BPE5_CUCMM</name>
<feature type="coiled-coil region" evidence="1">
    <location>
        <begin position="52"/>
        <end position="79"/>
    </location>
</feature>
<reference evidence="2 3" key="1">
    <citation type="submission" date="2019-08" db="EMBL/GenBank/DDBJ databases">
        <title>Draft genome sequences of two oriental melons (Cucumis melo L. var makuwa).</title>
        <authorList>
            <person name="Kwon S.-Y."/>
        </authorList>
    </citation>
    <scope>NUCLEOTIDE SEQUENCE [LARGE SCALE GENOMIC DNA]</scope>
    <source>
        <strain evidence="3">cv. Chang Bougi</strain>
        <tissue evidence="2">Leaf</tissue>
    </source>
</reference>
<gene>
    <name evidence="2" type="ORF">E5676_scaffold451G001530</name>
</gene>
<dbReference type="EMBL" id="SSTD01016175">
    <property type="protein sequence ID" value="TYK01573.1"/>
    <property type="molecule type" value="Genomic_DNA"/>
</dbReference>
<dbReference type="AlphaFoldDB" id="A0A5D3BPE5"/>
<accession>A0A5D3BPE5</accession>
<sequence length="130" mass="15069">MQKERYKNYKYNHKTSRKGYANLGEELKKEGKLPPSIDRATLWKHARVGKDEEFMNKEVEEIVRKIDKLRKDVDKTNSVSNDILTQALGTPEHRGCVRGVGELITPSFYFHKHIPLESRETQISVDVDAN</sequence>
<evidence type="ECO:0000313" key="2">
    <source>
        <dbReference type="EMBL" id="TYK01573.1"/>
    </source>
</evidence>
<protein>
    <recommendedName>
        <fullName evidence="4">Transposase</fullName>
    </recommendedName>
</protein>
<organism evidence="2 3">
    <name type="scientific">Cucumis melo var. makuwa</name>
    <name type="common">Oriental melon</name>
    <dbReference type="NCBI Taxonomy" id="1194695"/>
    <lineage>
        <taxon>Eukaryota</taxon>
        <taxon>Viridiplantae</taxon>
        <taxon>Streptophyta</taxon>
        <taxon>Embryophyta</taxon>
        <taxon>Tracheophyta</taxon>
        <taxon>Spermatophyta</taxon>
        <taxon>Magnoliopsida</taxon>
        <taxon>eudicotyledons</taxon>
        <taxon>Gunneridae</taxon>
        <taxon>Pentapetalae</taxon>
        <taxon>rosids</taxon>
        <taxon>fabids</taxon>
        <taxon>Cucurbitales</taxon>
        <taxon>Cucurbitaceae</taxon>
        <taxon>Benincaseae</taxon>
        <taxon>Cucumis</taxon>
    </lineage>
</organism>
<comment type="caution">
    <text evidence="2">The sequence shown here is derived from an EMBL/GenBank/DDBJ whole genome shotgun (WGS) entry which is preliminary data.</text>
</comment>
<dbReference type="InterPro" id="IPR004252">
    <property type="entry name" value="Probable_transposase_24"/>
</dbReference>
<evidence type="ECO:0008006" key="4">
    <source>
        <dbReference type="Google" id="ProtNLM"/>
    </source>
</evidence>